<dbReference type="CDD" id="cd09391">
    <property type="entry name" value="LIM1_Lrg1p_like"/>
    <property type="match status" value="1"/>
</dbReference>
<dbReference type="Gene3D" id="2.10.110.10">
    <property type="entry name" value="Cysteine Rich Protein"/>
    <property type="match status" value="4"/>
</dbReference>
<sequence length="1201" mass="134628">MVAPYAGGSPPEGQGNWNPNNGYQPQQSRQQQPPGRYEHHALSQPPLDARGLANSRQMYSNTPPPDSMPQQYPYQDSVHSAQSMQQFQTSERQTRDVDLAPTSRPPSERYKTSSTNGSRRPSGSRVCGKCGEPLAGQFVRALDNTFHLECFTCQECGKIVASKFFPVPDEGPNQYPLCETDYFKRLDLICYQCGGALRGSYITALDRKYHIEHFTCTLCPTVFGAQDSYYEHEGNVYCHYHYSTKFAQRCTGCQNSILKQFVEIFRNGQNQHWHPECYMIHKYWNVRLHDKDKALPALDQAMSEDAASEEVRRAVREEEERVEEKVLWIWRTLSTFEERSATCISDMLLHVSNGVYFDGIMAAKRFIVHIDVFFACTDDLDRKLIAQTGKGLSYNREAKLLCKKVVSFFSLLSESHDGGMRRLGVTQELLSLVTGLAHYLKLLIRICLQGALKLERETGSSEGLSRFLNQINSLEEKLEQSESADPIAESEPYVRGESDHCPICSKPVEDRCVKKADRYFHLSCLKCKTCNRDMSENITDAYWSPSVQQVFCSDHRMQYADGEGGFIPITRLQQYVHLLLVAHARLLATLRSQGALPHTSDDPNLAAYDSSQGHRIGPGGLTKSMTPPLLRSDTRSKSYAGTTAPPDRRGSTSYEQTLGDIRRLRSTRMDRHLSTTQKRARSSRIIEGSGGEFARPGSAGDVDGAPGKNRQSLQIIHDRDGTGENQLTFGTQSIALDDIPRLVAAEQAREQRPNASKYARGNLVGHEPKPKLLNGHRRDISGGRELDQVSENQVRARRYFSELSALEYFIVRHIAVLSMEPLLEGHFNQQELLDLIETKRPTFWDRFGKAFKADQKAARKKGIFGKTLEQVVDRDGAESTDGVGPGALRIPALVDLTVTAMRNMDMSVEGVFRKNGNIRRLRELAEQIDMQGCEGVDFSKETPVQVAALLKKFLRELPDPIMTHKLHRLWITAAKISDEEKRRRVLHLTCCLLPKVHRDTMEILFNFLNWASSFHTVDEETGSKMDIHNLATVIAPNLLYSSQKSPDMDSSFLAIEAVHSMIECNDSMCEVPEDILSILHDSSLFEGNAELTTKDILKRWGEIGRVPQTTTITTPPGRGGGSRQGRSTQVQHIAQDPMAWQNEASVRHVGPGGQGHTGYGATPPQQFPQGQYHDNGSPNRNSQFRTSGIQKPGVLGITGAG</sequence>
<dbReference type="SMART" id="SM00324">
    <property type="entry name" value="RhoGAP"/>
    <property type="match status" value="1"/>
</dbReference>
<dbReference type="AlphaFoldDB" id="A0A4Z1P8S8"/>
<feature type="region of interest" description="Disordered" evidence="7">
    <location>
        <begin position="1107"/>
        <end position="1132"/>
    </location>
</feature>
<evidence type="ECO:0000313" key="11">
    <source>
        <dbReference type="Proteomes" id="UP000298493"/>
    </source>
</evidence>
<dbReference type="Proteomes" id="UP000298493">
    <property type="component" value="Unassembled WGS sequence"/>
</dbReference>
<dbReference type="PROSITE" id="PS00478">
    <property type="entry name" value="LIM_DOMAIN_1"/>
    <property type="match status" value="3"/>
</dbReference>
<dbReference type="FunFam" id="2.10.110.10:FF:000058">
    <property type="entry name" value="Rho GTPase activator Lrg11"/>
    <property type="match status" value="1"/>
</dbReference>
<dbReference type="GO" id="GO:0030036">
    <property type="term" value="P:actin cytoskeleton organization"/>
    <property type="evidence" value="ECO:0007669"/>
    <property type="project" value="TreeGrafter"/>
</dbReference>
<dbReference type="InterPro" id="IPR000198">
    <property type="entry name" value="RhoGAP_dom"/>
</dbReference>
<feature type="region of interest" description="Disordered" evidence="7">
    <location>
        <begin position="760"/>
        <end position="779"/>
    </location>
</feature>
<dbReference type="PANTHER" id="PTHR24215:SF10">
    <property type="entry name" value="RHO-GTPASE-ACTIVATING PROTEIN LRG1"/>
    <property type="match status" value="1"/>
</dbReference>
<feature type="domain" description="Rho-GAP" evidence="9">
    <location>
        <begin position="866"/>
        <end position="1069"/>
    </location>
</feature>
<evidence type="ECO:0000259" key="9">
    <source>
        <dbReference type="PROSITE" id="PS50238"/>
    </source>
</evidence>
<feature type="domain" description="LIM zinc-binding" evidence="8">
    <location>
        <begin position="125"/>
        <end position="185"/>
    </location>
</feature>
<feature type="domain" description="LIM zinc-binding" evidence="8">
    <location>
        <begin position="188"/>
        <end position="248"/>
    </location>
</feature>
<feature type="compositionally biased region" description="Low complexity" evidence="7">
    <location>
        <begin position="24"/>
        <end position="34"/>
    </location>
</feature>
<feature type="domain" description="LIM zinc-binding" evidence="8">
    <location>
        <begin position="499"/>
        <end position="562"/>
    </location>
</feature>
<evidence type="ECO:0000256" key="4">
    <source>
        <dbReference type="ARBA" id="ARBA00022833"/>
    </source>
</evidence>
<accession>A0A4Z1P8S8</accession>
<dbReference type="CDD" id="cd04397">
    <property type="entry name" value="RhoGAP_fLRG1"/>
    <property type="match status" value="1"/>
</dbReference>
<dbReference type="PROSITE" id="PS50023">
    <property type="entry name" value="LIM_DOMAIN_2"/>
    <property type="match status" value="3"/>
</dbReference>
<keyword evidence="2 6" id="KW-0479">Metal-binding</keyword>
<dbReference type="SUPFAM" id="SSF57716">
    <property type="entry name" value="Glucocorticoid receptor-like (DNA-binding domain)"/>
    <property type="match status" value="3"/>
</dbReference>
<dbReference type="Pfam" id="PF00620">
    <property type="entry name" value="RhoGAP"/>
    <property type="match status" value="1"/>
</dbReference>
<dbReference type="Pfam" id="PF00412">
    <property type="entry name" value="LIM"/>
    <property type="match status" value="2"/>
</dbReference>
<reference evidence="10 11" key="1">
    <citation type="submission" date="2019-04" db="EMBL/GenBank/DDBJ databases">
        <title>High contiguity whole genome sequence and gene annotation resource for two Venturia nashicola isolates.</title>
        <authorList>
            <person name="Prokchorchik M."/>
            <person name="Won K."/>
            <person name="Lee Y."/>
            <person name="Choi E.D."/>
            <person name="Segonzac C."/>
            <person name="Sohn K.H."/>
        </authorList>
    </citation>
    <scope>NUCLEOTIDE SEQUENCE [LARGE SCALE GENOMIC DNA]</scope>
    <source>
        <strain evidence="10 11">PRI2</strain>
    </source>
</reference>
<feature type="region of interest" description="Disordered" evidence="7">
    <location>
        <begin position="1"/>
        <end position="126"/>
    </location>
</feature>
<dbReference type="GO" id="GO:0007165">
    <property type="term" value="P:signal transduction"/>
    <property type="evidence" value="ECO:0007669"/>
    <property type="project" value="InterPro"/>
</dbReference>
<dbReference type="GO" id="GO:0046872">
    <property type="term" value="F:metal ion binding"/>
    <property type="evidence" value="ECO:0007669"/>
    <property type="project" value="UniProtKB-KW"/>
</dbReference>
<dbReference type="EMBL" id="SNSC02000017">
    <property type="protein sequence ID" value="TID17060.1"/>
    <property type="molecule type" value="Genomic_DNA"/>
</dbReference>
<evidence type="ECO:0000256" key="1">
    <source>
        <dbReference type="ARBA" id="ARBA00004123"/>
    </source>
</evidence>
<comment type="caution">
    <text evidence="10">The sequence shown here is derived from an EMBL/GenBank/DDBJ whole genome shotgun (WGS) entry which is preliminary data.</text>
</comment>
<evidence type="ECO:0000313" key="10">
    <source>
        <dbReference type="EMBL" id="TID17060.1"/>
    </source>
</evidence>
<evidence type="ECO:0000256" key="2">
    <source>
        <dbReference type="ARBA" id="ARBA00022723"/>
    </source>
</evidence>
<evidence type="ECO:0000256" key="7">
    <source>
        <dbReference type="SAM" id="MobiDB-lite"/>
    </source>
</evidence>
<dbReference type="SMART" id="SM00132">
    <property type="entry name" value="LIM"/>
    <property type="match status" value="3"/>
</dbReference>
<dbReference type="PROSITE" id="PS50238">
    <property type="entry name" value="RHOGAP"/>
    <property type="match status" value="1"/>
</dbReference>
<keyword evidence="11" id="KW-1185">Reference proteome</keyword>
<protein>
    <submittedName>
        <fullName evidence="10">Rho gtpase activator</fullName>
    </submittedName>
</protein>
<comment type="subcellular location">
    <subcellularLocation>
        <location evidence="1">Nucleus</location>
    </subcellularLocation>
</comment>
<name>A0A4Z1P8S8_9PEZI</name>
<dbReference type="CDD" id="cd09392">
    <property type="entry name" value="LIM2_Lrg1p_like"/>
    <property type="match status" value="1"/>
</dbReference>
<dbReference type="OrthoDB" id="20689at2759"/>
<gene>
    <name evidence="10" type="ORF">E6O75_ATG09826</name>
</gene>
<feature type="region of interest" description="Disordered" evidence="7">
    <location>
        <begin position="1147"/>
        <end position="1201"/>
    </location>
</feature>
<dbReference type="SUPFAM" id="SSF48350">
    <property type="entry name" value="GTPase activation domain, GAP"/>
    <property type="match status" value="1"/>
</dbReference>
<dbReference type="STRING" id="86259.A0A4Z1P8S8"/>
<evidence type="ECO:0000256" key="5">
    <source>
        <dbReference type="ARBA" id="ARBA00023242"/>
    </source>
</evidence>
<dbReference type="GO" id="GO:0030695">
    <property type="term" value="F:GTPase regulator activity"/>
    <property type="evidence" value="ECO:0007669"/>
    <property type="project" value="UniProtKB-ARBA"/>
</dbReference>
<feature type="compositionally biased region" description="Polar residues" evidence="7">
    <location>
        <begin position="68"/>
        <end position="91"/>
    </location>
</feature>
<dbReference type="PANTHER" id="PTHR24215">
    <property type="entry name" value="RHO-GTPASE-ACTIVATING PROTEIN LRG1"/>
    <property type="match status" value="1"/>
</dbReference>
<keyword evidence="4 6" id="KW-0862">Zinc</keyword>
<organism evidence="10 11">
    <name type="scientific">Venturia nashicola</name>
    <dbReference type="NCBI Taxonomy" id="86259"/>
    <lineage>
        <taxon>Eukaryota</taxon>
        <taxon>Fungi</taxon>
        <taxon>Dikarya</taxon>
        <taxon>Ascomycota</taxon>
        <taxon>Pezizomycotina</taxon>
        <taxon>Dothideomycetes</taxon>
        <taxon>Pleosporomycetidae</taxon>
        <taxon>Venturiales</taxon>
        <taxon>Venturiaceae</taxon>
        <taxon>Venturia</taxon>
    </lineage>
</organism>
<keyword evidence="5" id="KW-0539">Nucleus</keyword>
<evidence type="ECO:0000259" key="8">
    <source>
        <dbReference type="PROSITE" id="PS50023"/>
    </source>
</evidence>
<feature type="compositionally biased region" description="Polar residues" evidence="7">
    <location>
        <begin position="112"/>
        <end position="121"/>
    </location>
</feature>
<proteinExistence type="predicted"/>
<dbReference type="GO" id="GO:0005737">
    <property type="term" value="C:cytoplasm"/>
    <property type="evidence" value="ECO:0007669"/>
    <property type="project" value="TreeGrafter"/>
</dbReference>
<evidence type="ECO:0000256" key="3">
    <source>
        <dbReference type="ARBA" id="ARBA00022737"/>
    </source>
</evidence>
<dbReference type="InterPro" id="IPR001781">
    <property type="entry name" value="Znf_LIM"/>
</dbReference>
<evidence type="ECO:0000256" key="6">
    <source>
        <dbReference type="PROSITE-ProRule" id="PRU00125"/>
    </source>
</evidence>
<feature type="region of interest" description="Disordered" evidence="7">
    <location>
        <begin position="598"/>
        <end position="654"/>
    </location>
</feature>
<feature type="compositionally biased region" description="Polar residues" evidence="7">
    <location>
        <begin position="1163"/>
        <end position="1189"/>
    </location>
</feature>
<feature type="compositionally biased region" description="Low complexity" evidence="7">
    <location>
        <begin position="1107"/>
        <end position="1116"/>
    </location>
</feature>
<keyword evidence="3" id="KW-0677">Repeat</keyword>
<dbReference type="GO" id="GO:0005634">
    <property type="term" value="C:nucleus"/>
    <property type="evidence" value="ECO:0007669"/>
    <property type="project" value="UniProtKB-SubCell"/>
</dbReference>
<dbReference type="InterPro" id="IPR008936">
    <property type="entry name" value="Rho_GTPase_activation_prot"/>
</dbReference>
<keyword evidence="6" id="KW-0440">LIM domain</keyword>
<feature type="compositionally biased region" description="Basic and acidic residues" evidence="7">
    <location>
        <begin position="766"/>
        <end position="779"/>
    </location>
</feature>
<dbReference type="Gene3D" id="1.10.555.10">
    <property type="entry name" value="Rho GTPase activation protein"/>
    <property type="match status" value="1"/>
</dbReference>